<name>M7AZB1_CHEMY</name>
<keyword evidence="2" id="KW-1185">Reference proteome</keyword>
<accession>M7AZB1</accession>
<sequence length="94" mass="9784">MGRQSVSRGGNSAAAPLLFPLQQLSVAAIQRQLLGAAKLVEPIGGAGTYAGKNFVARGVKNTPLSIRSFTSLSTHVHSAIGKRRSPTNIATTTR</sequence>
<proteinExistence type="predicted"/>
<dbReference type="Proteomes" id="UP000031443">
    <property type="component" value="Unassembled WGS sequence"/>
</dbReference>
<evidence type="ECO:0000313" key="2">
    <source>
        <dbReference type="Proteomes" id="UP000031443"/>
    </source>
</evidence>
<dbReference type="AlphaFoldDB" id="M7AZB1"/>
<evidence type="ECO:0000313" key="1">
    <source>
        <dbReference type="EMBL" id="EMP28465.1"/>
    </source>
</evidence>
<organism evidence="1 2">
    <name type="scientific">Chelonia mydas</name>
    <name type="common">Green sea-turtle</name>
    <name type="synonym">Chelonia agassizi</name>
    <dbReference type="NCBI Taxonomy" id="8469"/>
    <lineage>
        <taxon>Eukaryota</taxon>
        <taxon>Metazoa</taxon>
        <taxon>Chordata</taxon>
        <taxon>Craniata</taxon>
        <taxon>Vertebrata</taxon>
        <taxon>Euteleostomi</taxon>
        <taxon>Archelosauria</taxon>
        <taxon>Testudinata</taxon>
        <taxon>Testudines</taxon>
        <taxon>Cryptodira</taxon>
        <taxon>Durocryptodira</taxon>
        <taxon>Americhelydia</taxon>
        <taxon>Chelonioidea</taxon>
        <taxon>Cheloniidae</taxon>
        <taxon>Chelonia</taxon>
    </lineage>
</organism>
<dbReference type="EMBL" id="KB563565">
    <property type="protein sequence ID" value="EMP28465.1"/>
    <property type="molecule type" value="Genomic_DNA"/>
</dbReference>
<protein>
    <submittedName>
        <fullName evidence="1">Uncharacterized protein</fullName>
    </submittedName>
</protein>
<gene>
    <name evidence="1" type="ORF">UY3_14434</name>
</gene>
<reference evidence="2" key="1">
    <citation type="journal article" date="2013" name="Nat. Genet.">
        <title>The draft genomes of soft-shell turtle and green sea turtle yield insights into the development and evolution of the turtle-specific body plan.</title>
        <authorList>
            <person name="Wang Z."/>
            <person name="Pascual-Anaya J."/>
            <person name="Zadissa A."/>
            <person name="Li W."/>
            <person name="Niimura Y."/>
            <person name="Huang Z."/>
            <person name="Li C."/>
            <person name="White S."/>
            <person name="Xiong Z."/>
            <person name="Fang D."/>
            <person name="Wang B."/>
            <person name="Ming Y."/>
            <person name="Chen Y."/>
            <person name="Zheng Y."/>
            <person name="Kuraku S."/>
            <person name="Pignatelli M."/>
            <person name="Herrero J."/>
            <person name="Beal K."/>
            <person name="Nozawa M."/>
            <person name="Li Q."/>
            <person name="Wang J."/>
            <person name="Zhang H."/>
            <person name="Yu L."/>
            <person name="Shigenobu S."/>
            <person name="Wang J."/>
            <person name="Liu J."/>
            <person name="Flicek P."/>
            <person name="Searle S."/>
            <person name="Wang J."/>
            <person name="Kuratani S."/>
            <person name="Yin Y."/>
            <person name="Aken B."/>
            <person name="Zhang G."/>
            <person name="Irie N."/>
        </authorList>
    </citation>
    <scope>NUCLEOTIDE SEQUENCE [LARGE SCALE GENOMIC DNA]</scope>
</reference>